<evidence type="ECO:0000256" key="1">
    <source>
        <dbReference type="SAM" id="MobiDB-lite"/>
    </source>
</evidence>
<protein>
    <submittedName>
        <fullName evidence="2">Uncharacterized protein</fullName>
    </submittedName>
</protein>
<feature type="compositionally biased region" description="Basic and acidic residues" evidence="1">
    <location>
        <begin position="1"/>
        <end position="10"/>
    </location>
</feature>
<organism evidence="2">
    <name type="scientific">Hainan hebius popei arterivirus</name>
    <dbReference type="NCBI Taxonomy" id="2116439"/>
    <lineage>
        <taxon>Viruses</taxon>
        <taxon>Riboviria</taxon>
        <taxon>Orthornavirae</taxon>
        <taxon>Pisuviricota</taxon>
        <taxon>Pisoniviricetes</taxon>
        <taxon>Nidovirales</taxon>
        <taxon>Arnidovirineae</taxon>
        <taxon>Arteriviridae</taxon>
    </lineage>
</organism>
<dbReference type="EMBL" id="MG600021">
    <property type="protein sequence ID" value="AVM87571.1"/>
    <property type="molecule type" value="Genomic_RNA"/>
</dbReference>
<feature type="region of interest" description="Disordered" evidence="1">
    <location>
        <begin position="1"/>
        <end position="42"/>
    </location>
</feature>
<sequence length="96" mass="10716">MSSRSEEKAKMGKLGISAYQVHQDTPGSSPKRREDSPSVTPQRKFLVMPTSVPSTTSVPEERIALNIRAMLLPEHPQLKHSALEIQYHMDKATQSC</sequence>
<evidence type="ECO:0000313" key="2">
    <source>
        <dbReference type="EMBL" id="AVM87571.1"/>
    </source>
</evidence>
<accession>A0A2P1GNJ9</accession>
<name>A0A2P1GNJ9_9NIDO</name>
<reference evidence="2" key="1">
    <citation type="journal article" date="2018" name="Nature">
        <title>The evolutionary history of vertebrate RNA viruses.</title>
        <authorList>
            <person name="Shi M."/>
            <person name="Lin X.D."/>
            <person name="Chen X."/>
            <person name="Tian J.H."/>
            <person name="Chen L.J."/>
            <person name="Li K."/>
            <person name="Wang W."/>
            <person name="Eden J.S."/>
            <person name="Shen J.J."/>
            <person name="Liu L."/>
            <person name="Holmes E.C."/>
            <person name="Zhang Y.Z."/>
        </authorList>
    </citation>
    <scope>NUCLEOTIDE SEQUENCE</scope>
    <source>
        <strain evidence="2">LPSF26303</strain>
    </source>
</reference>
<proteinExistence type="predicted"/>